<feature type="non-terminal residue" evidence="1">
    <location>
        <position position="1"/>
    </location>
</feature>
<dbReference type="EMBL" id="CAJVPU010018107">
    <property type="protein sequence ID" value="CAG8663771.1"/>
    <property type="molecule type" value="Genomic_DNA"/>
</dbReference>
<gene>
    <name evidence="1" type="ORF">DHETER_LOCUS9873</name>
</gene>
<feature type="non-terminal residue" evidence="1">
    <location>
        <position position="166"/>
    </location>
</feature>
<evidence type="ECO:0000313" key="2">
    <source>
        <dbReference type="Proteomes" id="UP000789702"/>
    </source>
</evidence>
<reference evidence="1" key="1">
    <citation type="submission" date="2021-06" db="EMBL/GenBank/DDBJ databases">
        <authorList>
            <person name="Kallberg Y."/>
            <person name="Tangrot J."/>
            <person name="Rosling A."/>
        </authorList>
    </citation>
    <scope>NUCLEOTIDE SEQUENCE</scope>
    <source>
        <strain evidence="1">IL203A</strain>
    </source>
</reference>
<organism evidence="1 2">
    <name type="scientific">Dentiscutata heterogama</name>
    <dbReference type="NCBI Taxonomy" id="1316150"/>
    <lineage>
        <taxon>Eukaryota</taxon>
        <taxon>Fungi</taxon>
        <taxon>Fungi incertae sedis</taxon>
        <taxon>Mucoromycota</taxon>
        <taxon>Glomeromycotina</taxon>
        <taxon>Glomeromycetes</taxon>
        <taxon>Diversisporales</taxon>
        <taxon>Gigasporaceae</taxon>
        <taxon>Dentiscutata</taxon>
    </lineage>
</organism>
<comment type="caution">
    <text evidence="1">The sequence shown here is derived from an EMBL/GenBank/DDBJ whole genome shotgun (WGS) entry which is preliminary data.</text>
</comment>
<keyword evidence="2" id="KW-1185">Reference proteome</keyword>
<protein>
    <submittedName>
        <fullName evidence="1">10976_t:CDS:1</fullName>
    </submittedName>
</protein>
<dbReference type="Proteomes" id="UP000789702">
    <property type="component" value="Unassembled WGS sequence"/>
</dbReference>
<evidence type="ECO:0000313" key="1">
    <source>
        <dbReference type="EMBL" id="CAG8663771.1"/>
    </source>
</evidence>
<proteinExistence type="predicted"/>
<sequence>QFQEALQALLAIAASLNSSPTQNGLDNQNQANNQTIFLKLFTEDISFCTLQLGCSSNTLDNLKIFPNSISSSSPVVISEDIVDNILQLIPLNYVCKEISLPSQIFKDFPLLVYYKVLTPASKIPPSNKTLDSNKISLTTLFYTQQDSLKPITYSNKIVSLFIKGPN</sequence>
<accession>A0ACA9NPB6</accession>
<name>A0ACA9NPB6_9GLOM</name>